<sequence length="676" mass="70225">MTGDTLAADPTPVAGVGRLNLTATAHRVATVTTLVAAAAGLVLATAADEPGRIVNPFLPVMVGSSVLYGTLGHFVARRYPGHPVAVVLTAVGVVGGVTVLAGGHANAALFGPLPETGATASLWLSRWAWVVLLGLQSVGLLLAYPDGRLPSRRWWPAVGFAAAGPAALAAVSATTPFTESVWQPVPVENPLAVQPSPVVDAAYLVAGMWFVAGSAIAAAALFARYRQDAGARVGLVLIPAALMPPALLASEIGLGGLAEVVVALMLAIAVTWSMLRHRVLDLDVLVHRGLIYALLVLSLIGAYVAVVTVTAQALGDWAPWVPGVLAAAVVAVSFGPLLQQLRTGIDRLFYGDRTRPAAVIVRLAETSTAADAEEILTEAAEALRASLRVPWVHVQAGPHHAQAGDRRTHGRAVPLRHNDADIGVLEVGARYDGERLTTADERVLDAAARQLAGTAHTLLLAQRLSVARERLVAAREDERRRVRRDLHDGLGPALAGISAGLDGAEAIAQTDHAAAVALLPGLRRQAEEAVADVRRLVDGLRPPALDALGLVGALRQELGHLAVAGDTTVRLDAPARSEDLGAATEVAVLRIALEAVHNVRRHAMARTCTVTLDVDGPEVTLSVRDDGAGMPGDVRANVGLNSMRERAEEIGGTLVIESTPGAGTVVTARLPRTVAP</sequence>
<evidence type="ECO:0000313" key="17">
    <source>
        <dbReference type="EMBL" id="SCF19674.1"/>
    </source>
</evidence>
<feature type="transmembrane region" description="Helical" evidence="15">
    <location>
        <begin position="154"/>
        <end position="173"/>
    </location>
</feature>
<dbReference type="GO" id="GO:0000155">
    <property type="term" value="F:phosphorelay sensor kinase activity"/>
    <property type="evidence" value="ECO:0007669"/>
    <property type="project" value="InterPro"/>
</dbReference>
<keyword evidence="15" id="KW-1133">Transmembrane helix</keyword>
<dbReference type="InterPro" id="IPR003594">
    <property type="entry name" value="HATPase_dom"/>
</dbReference>
<evidence type="ECO:0000256" key="3">
    <source>
        <dbReference type="ARBA" id="ARBA00004496"/>
    </source>
</evidence>
<feature type="transmembrane region" description="Helical" evidence="15">
    <location>
        <begin position="123"/>
        <end position="142"/>
    </location>
</feature>
<dbReference type="SUPFAM" id="SSF55874">
    <property type="entry name" value="ATPase domain of HSP90 chaperone/DNA topoisomerase II/histidine kinase"/>
    <property type="match status" value="1"/>
</dbReference>
<dbReference type="PANTHER" id="PTHR24421:SF61">
    <property type="entry name" value="OXYGEN SENSOR HISTIDINE KINASE NREB"/>
    <property type="match status" value="1"/>
</dbReference>
<dbReference type="RefSeq" id="WP_089007788.1">
    <property type="nucleotide sequence ID" value="NZ_LT607411.1"/>
</dbReference>
<organism evidence="17 18">
    <name type="scientific">Micromonospora viridifaciens</name>
    <dbReference type="NCBI Taxonomy" id="1881"/>
    <lineage>
        <taxon>Bacteria</taxon>
        <taxon>Bacillati</taxon>
        <taxon>Actinomycetota</taxon>
        <taxon>Actinomycetes</taxon>
        <taxon>Micromonosporales</taxon>
        <taxon>Micromonosporaceae</taxon>
        <taxon>Micromonospora</taxon>
    </lineage>
</organism>
<feature type="domain" description="Histidine kinase/HSP90-like ATPase" evidence="16">
    <location>
        <begin position="583"/>
        <end position="674"/>
    </location>
</feature>
<dbReference type="CDD" id="cd16917">
    <property type="entry name" value="HATPase_UhpB-NarQ-NarX-like"/>
    <property type="match status" value="1"/>
</dbReference>
<evidence type="ECO:0000256" key="7">
    <source>
        <dbReference type="ARBA" id="ARBA00022490"/>
    </source>
</evidence>
<comment type="catalytic activity">
    <reaction evidence="1">
        <text>ATP + protein L-histidine = ADP + protein N-phospho-L-histidine.</text>
        <dbReference type="EC" id="2.7.13.3"/>
    </reaction>
</comment>
<evidence type="ECO:0000256" key="8">
    <source>
        <dbReference type="ARBA" id="ARBA00022679"/>
    </source>
</evidence>
<reference evidence="18" key="1">
    <citation type="submission" date="2016-06" db="EMBL/GenBank/DDBJ databases">
        <authorList>
            <person name="Varghese N."/>
            <person name="Submissions Spin"/>
        </authorList>
    </citation>
    <scope>NUCLEOTIDE SEQUENCE [LARGE SCALE GENOMIC DNA]</scope>
    <source>
        <strain evidence="18">DSM 43909</strain>
    </source>
</reference>
<dbReference type="InterPro" id="IPR050482">
    <property type="entry name" value="Sensor_HK_TwoCompSys"/>
</dbReference>
<feature type="transmembrane region" description="Helical" evidence="15">
    <location>
        <begin position="290"/>
        <end position="311"/>
    </location>
</feature>
<evidence type="ECO:0000256" key="14">
    <source>
        <dbReference type="ARBA" id="ARBA00030800"/>
    </source>
</evidence>
<dbReference type="Proteomes" id="UP000198242">
    <property type="component" value="Chromosome I"/>
</dbReference>
<protein>
    <recommendedName>
        <fullName evidence="5">Oxygen sensor histidine kinase NreB</fullName>
        <ecNumber evidence="4">2.7.13.3</ecNumber>
    </recommendedName>
    <alternativeName>
        <fullName evidence="14">Nitrogen regulation protein B</fullName>
    </alternativeName>
</protein>
<dbReference type="PANTHER" id="PTHR24421">
    <property type="entry name" value="NITRATE/NITRITE SENSOR PROTEIN NARX-RELATED"/>
    <property type="match status" value="1"/>
</dbReference>
<keyword evidence="11" id="KW-0902">Two-component regulatory system</keyword>
<proteinExistence type="predicted"/>
<evidence type="ECO:0000256" key="6">
    <source>
        <dbReference type="ARBA" id="ARBA00022485"/>
    </source>
</evidence>
<evidence type="ECO:0000256" key="9">
    <source>
        <dbReference type="ARBA" id="ARBA00022777"/>
    </source>
</evidence>
<dbReference type="InterPro" id="IPR011712">
    <property type="entry name" value="Sig_transdc_His_kin_sub3_dim/P"/>
</dbReference>
<dbReference type="Gene3D" id="3.30.565.10">
    <property type="entry name" value="Histidine kinase-like ATPase, C-terminal domain"/>
    <property type="match status" value="1"/>
</dbReference>
<feature type="transmembrane region" description="Helical" evidence="15">
    <location>
        <begin position="53"/>
        <end position="71"/>
    </location>
</feature>
<keyword evidence="9 17" id="KW-0418">Kinase</keyword>
<feature type="transmembrane region" description="Helical" evidence="15">
    <location>
        <begin position="201"/>
        <end position="222"/>
    </location>
</feature>
<dbReference type="SMART" id="SM00387">
    <property type="entry name" value="HATPase_c"/>
    <property type="match status" value="1"/>
</dbReference>
<name>A0A1C4YG36_MICVI</name>
<evidence type="ECO:0000256" key="13">
    <source>
        <dbReference type="ARBA" id="ARBA00024827"/>
    </source>
</evidence>
<evidence type="ECO:0000256" key="1">
    <source>
        <dbReference type="ARBA" id="ARBA00000085"/>
    </source>
</evidence>
<feature type="transmembrane region" description="Helical" evidence="15">
    <location>
        <begin position="317"/>
        <end position="338"/>
    </location>
</feature>
<evidence type="ECO:0000256" key="2">
    <source>
        <dbReference type="ARBA" id="ARBA00001966"/>
    </source>
</evidence>
<dbReference type="InterPro" id="IPR036890">
    <property type="entry name" value="HATPase_C_sf"/>
</dbReference>
<feature type="transmembrane region" description="Helical" evidence="15">
    <location>
        <begin position="28"/>
        <end position="47"/>
    </location>
</feature>
<comment type="cofactor">
    <cofactor evidence="2">
        <name>[4Fe-4S] cluster</name>
        <dbReference type="ChEBI" id="CHEBI:49883"/>
    </cofactor>
</comment>
<dbReference type="GO" id="GO:0016020">
    <property type="term" value="C:membrane"/>
    <property type="evidence" value="ECO:0007669"/>
    <property type="project" value="InterPro"/>
</dbReference>
<dbReference type="EC" id="2.7.13.3" evidence="4"/>
<evidence type="ECO:0000256" key="4">
    <source>
        <dbReference type="ARBA" id="ARBA00012438"/>
    </source>
</evidence>
<dbReference type="PRINTS" id="PR00344">
    <property type="entry name" value="BCTRLSENSOR"/>
</dbReference>
<keyword evidence="15" id="KW-0812">Transmembrane</keyword>
<dbReference type="GO" id="GO:0005737">
    <property type="term" value="C:cytoplasm"/>
    <property type="evidence" value="ECO:0007669"/>
    <property type="project" value="UniProtKB-SubCell"/>
</dbReference>
<keyword evidence="6" id="KW-0479">Metal-binding</keyword>
<keyword evidence="8" id="KW-0808">Transferase</keyword>
<feature type="transmembrane region" description="Helical" evidence="15">
    <location>
        <begin position="254"/>
        <end position="275"/>
    </location>
</feature>
<accession>A0A1C4YG36</accession>
<comment type="subcellular location">
    <subcellularLocation>
        <location evidence="3">Cytoplasm</location>
    </subcellularLocation>
</comment>
<dbReference type="Pfam" id="PF02518">
    <property type="entry name" value="HATPase_c"/>
    <property type="match status" value="1"/>
</dbReference>
<dbReference type="GO" id="GO:0051539">
    <property type="term" value="F:4 iron, 4 sulfur cluster binding"/>
    <property type="evidence" value="ECO:0007669"/>
    <property type="project" value="UniProtKB-KW"/>
</dbReference>
<gene>
    <name evidence="17" type="ORF">GA0074695_4240</name>
</gene>
<evidence type="ECO:0000256" key="10">
    <source>
        <dbReference type="ARBA" id="ARBA00023004"/>
    </source>
</evidence>
<dbReference type="AlphaFoldDB" id="A0A1C4YG36"/>
<dbReference type="Gene3D" id="1.20.5.1930">
    <property type="match status" value="1"/>
</dbReference>
<dbReference type="OrthoDB" id="227596at2"/>
<evidence type="ECO:0000256" key="12">
    <source>
        <dbReference type="ARBA" id="ARBA00023014"/>
    </source>
</evidence>
<evidence type="ECO:0000256" key="11">
    <source>
        <dbReference type="ARBA" id="ARBA00023012"/>
    </source>
</evidence>
<evidence type="ECO:0000256" key="15">
    <source>
        <dbReference type="SAM" id="Phobius"/>
    </source>
</evidence>
<keyword evidence="18" id="KW-1185">Reference proteome</keyword>
<dbReference type="GO" id="GO:0046983">
    <property type="term" value="F:protein dimerization activity"/>
    <property type="evidence" value="ECO:0007669"/>
    <property type="project" value="InterPro"/>
</dbReference>
<keyword evidence="15" id="KW-0472">Membrane</keyword>
<keyword evidence="10" id="KW-0408">Iron</keyword>
<dbReference type="Pfam" id="PF07730">
    <property type="entry name" value="HisKA_3"/>
    <property type="match status" value="1"/>
</dbReference>
<comment type="function">
    <text evidence="13">Member of the two-component regulatory system NreB/NreC involved in the control of dissimilatory nitrate/nitrite reduction in response to oxygen. NreB functions as a direct oxygen sensor histidine kinase which is autophosphorylated, in the absence of oxygen, probably at the conserved histidine residue, and transfers its phosphate group probably to a conserved aspartate residue of NreC. NreB/NreC activates the expression of the nitrate (narGHJI) and nitrite (nir) reductase operons, as well as the putative nitrate transporter gene narT.</text>
</comment>
<dbReference type="InterPro" id="IPR004358">
    <property type="entry name" value="Sig_transdc_His_kin-like_C"/>
</dbReference>
<keyword evidence="12" id="KW-0411">Iron-sulfur</keyword>
<evidence type="ECO:0000259" key="16">
    <source>
        <dbReference type="SMART" id="SM00387"/>
    </source>
</evidence>
<dbReference type="SUPFAM" id="SSF55781">
    <property type="entry name" value="GAF domain-like"/>
    <property type="match status" value="1"/>
</dbReference>
<feature type="transmembrane region" description="Helical" evidence="15">
    <location>
        <begin position="229"/>
        <end position="248"/>
    </location>
</feature>
<dbReference type="EMBL" id="LT607411">
    <property type="protein sequence ID" value="SCF19674.1"/>
    <property type="molecule type" value="Genomic_DNA"/>
</dbReference>
<evidence type="ECO:0000256" key="5">
    <source>
        <dbReference type="ARBA" id="ARBA00017322"/>
    </source>
</evidence>
<feature type="transmembrane region" description="Helical" evidence="15">
    <location>
        <begin position="83"/>
        <end position="103"/>
    </location>
</feature>
<evidence type="ECO:0000313" key="18">
    <source>
        <dbReference type="Proteomes" id="UP000198242"/>
    </source>
</evidence>
<keyword evidence="7" id="KW-0963">Cytoplasm</keyword>
<keyword evidence="6" id="KW-0004">4Fe-4S</keyword>